<dbReference type="InterPro" id="IPR025610">
    <property type="entry name" value="MYC/MYB_N"/>
</dbReference>
<dbReference type="GO" id="GO:0000976">
    <property type="term" value="F:transcription cis-regulatory region binding"/>
    <property type="evidence" value="ECO:0007669"/>
    <property type="project" value="TreeGrafter"/>
</dbReference>
<dbReference type="Pfam" id="PF14215">
    <property type="entry name" value="bHLH-MYC_N"/>
    <property type="match status" value="1"/>
</dbReference>
<accession>A0A7N2MVP8</accession>
<evidence type="ECO:0000313" key="8">
    <source>
        <dbReference type="EnsemblPlants" id="QL11p016154:mrna"/>
    </source>
</evidence>
<evidence type="ECO:0000256" key="4">
    <source>
        <dbReference type="RuleBase" id="RU369104"/>
    </source>
</evidence>
<dbReference type="InterPro" id="IPR005162">
    <property type="entry name" value="Retrotrans_gag_dom"/>
</dbReference>
<dbReference type="Gramene" id="QL11p016154:mrna">
    <property type="protein sequence ID" value="QL11p016154:mrna"/>
    <property type="gene ID" value="QL11p016154"/>
</dbReference>
<sequence length="585" mass="66428">MSHSPPSIPSIFPAYNSGSGGSASNETAPQYSHSISSIFPPNKSTESSESNERHPQPQFSNSISSIFPPNKSTESSESNERPPQQFYYSTPSTFTPNESTNSPGSPSKLSDTSTNESIHIHQSTSTRLPEFEDLHFGEVKPHFQRAGNNARSPLSIQSEYNNQLQAALQKLIEEVRHSWTYAIMWSSSYDHSGMPILRWADGYYKGNNDYDVETNDRTEKPLSVVLEEQEILASATDEEDVTNTEWFFLKSKTQCFLNGSGLPGQAFVTSRLVWVAGLDHLATSTCNRARMGLASGLQTMVWLPSANGIVELGSTMLIFQSTDMINKEIVMGKPNQLRGGEHDVLTQDDSFEEIYQILATLPPMTEKHQACASEQQTQGGASPTLLPTPRDIILVLFKRFRQLSPPGFRGTTNPFKAEEWIKKMENIFNTIGCIDDQRVTFATFMLEGEEVNRWWEYEQRLMNEAGAQVTWEAFSKAFYDHYFPDSIRDQLESKFLKLIQGSKTVKEYEMKFLELVRYAPHVAEDEDSKCRRFYEGLRKDIRSQIIPSMLRDFTVLIEQAKVVEKNCDHTQVRESKRMRFARTLQ</sequence>
<feature type="compositionally biased region" description="Low complexity" evidence="5">
    <location>
        <begin position="1"/>
        <end position="13"/>
    </location>
</feature>
<evidence type="ECO:0000313" key="9">
    <source>
        <dbReference type="Proteomes" id="UP000594261"/>
    </source>
</evidence>
<dbReference type="EMBL" id="LRBV02000011">
    <property type="status" value="NOT_ANNOTATED_CDS"/>
    <property type="molecule type" value="Genomic_DNA"/>
</dbReference>
<keyword evidence="9" id="KW-1185">Reference proteome</keyword>
<dbReference type="GO" id="GO:0003700">
    <property type="term" value="F:DNA-binding transcription factor activity"/>
    <property type="evidence" value="ECO:0007669"/>
    <property type="project" value="InterPro"/>
</dbReference>
<evidence type="ECO:0000256" key="5">
    <source>
        <dbReference type="SAM" id="MobiDB-lite"/>
    </source>
</evidence>
<feature type="domain" description="Retrotransposon gag" evidence="6">
    <location>
        <begin position="441"/>
        <end position="538"/>
    </location>
</feature>
<reference evidence="8 9" key="1">
    <citation type="journal article" date="2016" name="G3 (Bethesda)">
        <title>First Draft Assembly and Annotation of the Genome of a California Endemic Oak Quercus lobata Nee (Fagaceae).</title>
        <authorList>
            <person name="Sork V.L."/>
            <person name="Fitz-Gibbon S.T."/>
            <person name="Puiu D."/>
            <person name="Crepeau M."/>
            <person name="Gugger P.F."/>
            <person name="Sherman R."/>
            <person name="Stevens K."/>
            <person name="Langley C.H."/>
            <person name="Pellegrini M."/>
            <person name="Salzberg S.L."/>
        </authorList>
    </citation>
    <scope>NUCLEOTIDE SEQUENCE [LARGE SCALE GENOMIC DNA]</scope>
    <source>
        <strain evidence="8 9">cv. SW786</strain>
    </source>
</reference>
<dbReference type="InParanoid" id="A0A7N2MVP8"/>
<feature type="compositionally biased region" description="Polar residues" evidence="5">
    <location>
        <begin position="86"/>
        <end position="127"/>
    </location>
</feature>
<dbReference type="Pfam" id="PF03732">
    <property type="entry name" value="Retrotrans_gag"/>
    <property type="match status" value="1"/>
</dbReference>
<feature type="domain" description="Transcription factor MYC/MYB N-terminal" evidence="7">
    <location>
        <begin position="164"/>
        <end position="327"/>
    </location>
</feature>
<keyword evidence="2 4" id="KW-0804">Transcription</keyword>
<keyword evidence="1 4" id="KW-0805">Transcription regulation</keyword>
<dbReference type="GO" id="GO:0005634">
    <property type="term" value="C:nucleus"/>
    <property type="evidence" value="ECO:0007669"/>
    <property type="project" value="UniProtKB-SubCell"/>
</dbReference>
<comment type="subcellular location">
    <subcellularLocation>
        <location evidence="4">Nucleus</location>
    </subcellularLocation>
</comment>
<dbReference type="Proteomes" id="UP000594261">
    <property type="component" value="Chromosome 11"/>
</dbReference>
<protein>
    <recommendedName>
        <fullName evidence="4">Transcription factor</fullName>
        <shortName evidence="4">bHLH transcription factor</shortName>
    </recommendedName>
    <alternativeName>
        <fullName evidence="4">Basic helix-loop-helix protein</fullName>
    </alternativeName>
</protein>
<proteinExistence type="predicted"/>
<dbReference type="EnsemblPlants" id="QL11p016154:mrna">
    <property type="protein sequence ID" value="QL11p016154:mrna"/>
    <property type="gene ID" value="QL11p016154"/>
</dbReference>
<dbReference type="AlphaFoldDB" id="A0A7N2MVP8"/>
<reference evidence="8" key="2">
    <citation type="submission" date="2021-01" db="UniProtKB">
        <authorList>
            <consortium name="EnsemblPlants"/>
        </authorList>
    </citation>
    <scope>IDENTIFICATION</scope>
</reference>
<dbReference type="PANTHER" id="PTHR11514">
    <property type="entry name" value="MYC"/>
    <property type="match status" value="1"/>
</dbReference>
<name>A0A7N2MVP8_QUELO</name>
<keyword evidence="3 4" id="KW-0539">Nucleus</keyword>
<evidence type="ECO:0000259" key="6">
    <source>
        <dbReference type="Pfam" id="PF03732"/>
    </source>
</evidence>
<feature type="region of interest" description="Disordered" evidence="5">
    <location>
        <begin position="1"/>
        <end position="129"/>
    </location>
</feature>
<dbReference type="PANTHER" id="PTHR11514:SF43">
    <property type="entry name" value="TRANSCRIPTION FACTOR MYC2"/>
    <property type="match status" value="1"/>
</dbReference>
<dbReference type="InterPro" id="IPR045084">
    <property type="entry name" value="AIB/MYC-like"/>
</dbReference>
<feature type="compositionally biased region" description="Polar residues" evidence="5">
    <location>
        <begin position="57"/>
        <end position="76"/>
    </location>
</feature>
<evidence type="ECO:0000256" key="3">
    <source>
        <dbReference type="ARBA" id="ARBA00023242"/>
    </source>
</evidence>
<feature type="compositionally biased region" description="Polar residues" evidence="5">
    <location>
        <begin position="23"/>
        <end position="48"/>
    </location>
</feature>
<evidence type="ECO:0000259" key="7">
    <source>
        <dbReference type="Pfam" id="PF14215"/>
    </source>
</evidence>
<organism evidence="8 9">
    <name type="scientific">Quercus lobata</name>
    <name type="common">Valley oak</name>
    <dbReference type="NCBI Taxonomy" id="97700"/>
    <lineage>
        <taxon>Eukaryota</taxon>
        <taxon>Viridiplantae</taxon>
        <taxon>Streptophyta</taxon>
        <taxon>Embryophyta</taxon>
        <taxon>Tracheophyta</taxon>
        <taxon>Spermatophyta</taxon>
        <taxon>Magnoliopsida</taxon>
        <taxon>eudicotyledons</taxon>
        <taxon>Gunneridae</taxon>
        <taxon>Pentapetalae</taxon>
        <taxon>rosids</taxon>
        <taxon>fabids</taxon>
        <taxon>Fagales</taxon>
        <taxon>Fagaceae</taxon>
        <taxon>Quercus</taxon>
    </lineage>
</organism>
<evidence type="ECO:0000256" key="1">
    <source>
        <dbReference type="ARBA" id="ARBA00023015"/>
    </source>
</evidence>
<evidence type="ECO:0000256" key="2">
    <source>
        <dbReference type="ARBA" id="ARBA00023163"/>
    </source>
</evidence>